<evidence type="ECO:0000256" key="2">
    <source>
        <dbReference type="ARBA" id="ARBA00022729"/>
    </source>
</evidence>
<dbReference type="InterPro" id="IPR017850">
    <property type="entry name" value="Alkaline_phosphatase_core_sf"/>
</dbReference>
<sequence>MGPPRPRVSRPRGVVMRFRARKLFSRKAVVAAAAALVTGLGHLGPVPGDASGKRVEAAERQAARQPNIIFFLTDDMSSRHLRHMPNTRKLIFGQGASFTGFHANVPLCCPARASILTGKYAHNTGVLGNAYPGGFHGFHVGDEASRTFALALQQAGYHTSLMGKYLNGYPFMRSTPEHAVEPTYVPPGWSDWAVPIRRAFTGRNYDLNLNGEILRMQGPRNYLGDHLHDRAMTTIRRNRDRRGLALFLSFFGPHNPAPASPRERRDQELQRRVATLRAPRTPDFNEADVSDKPAYVRDLPVMGRQVRDELDAAFRRQVVSLTSIDRYVGDVVDQLRRSRQLRNTYLVFTSDHGYRLGAHRLKRGKNSPYLPDVRVPLGIRGPGIAPGTRVDALAANIDLAPTFAAMAGLTLPYVHDGESLLPLAQGEVPDAWRRYLYLHRGNVSPYATSPRGLREPATRMEQATEVRIPYFEGVVSRTHTYVVYETGEEELYDTVADPHQLENLLAPGGPGGAGVRAEMRVALARLAGCVGVEGCRVR</sequence>
<dbReference type="InterPro" id="IPR024607">
    <property type="entry name" value="Sulfatase_CS"/>
</dbReference>
<dbReference type="PANTHER" id="PTHR43108:SF8">
    <property type="entry name" value="SD21168P"/>
    <property type="match status" value="1"/>
</dbReference>
<dbReference type="KEGG" id="noy:EXE57_00415"/>
<reference evidence="6 7" key="1">
    <citation type="submission" date="2019-03" db="EMBL/GenBank/DDBJ databases">
        <title>Three New Species of Nocardioides, Nocardioides euryhalodurans sp. nov., Nocardioides seonyuensis sp. nov. and Nocardioides eburneoflavus sp. nov., Iolated from Soil.</title>
        <authorList>
            <person name="Roh S.G."/>
            <person name="Lee C."/>
            <person name="Kim M.-K."/>
            <person name="Kim S.B."/>
        </authorList>
    </citation>
    <scope>NUCLEOTIDE SEQUENCE [LARGE SCALE GENOMIC DNA]</scope>
    <source>
        <strain evidence="6 7">MMS17-SY117</strain>
    </source>
</reference>
<dbReference type="GO" id="GO:0016787">
    <property type="term" value="F:hydrolase activity"/>
    <property type="evidence" value="ECO:0007669"/>
    <property type="project" value="UniProtKB-KW"/>
</dbReference>
<name>A0A4P7GGQ9_9ACTN</name>
<gene>
    <name evidence="6" type="ORF">EXE57_00415</name>
</gene>
<protein>
    <submittedName>
        <fullName evidence="6">Sulfatase</fullName>
    </submittedName>
</protein>
<accession>A0A4P7GGQ9</accession>
<evidence type="ECO:0000313" key="7">
    <source>
        <dbReference type="Proteomes" id="UP000294894"/>
    </source>
</evidence>
<dbReference type="AlphaFoldDB" id="A0A4P7GGQ9"/>
<evidence type="ECO:0000256" key="1">
    <source>
        <dbReference type="ARBA" id="ARBA00008779"/>
    </source>
</evidence>
<dbReference type="InterPro" id="IPR000917">
    <property type="entry name" value="Sulfatase_N"/>
</dbReference>
<dbReference type="OrthoDB" id="9777306at2"/>
<dbReference type="Gene3D" id="3.40.720.10">
    <property type="entry name" value="Alkaline Phosphatase, subunit A"/>
    <property type="match status" value="1"/>
</dbReference>
<keyword evidence="2" id="KW-0732">Signal</keyword>
<dbReference type="PANTHER" id="PTHR43108">
    <property type="entry name" value="N-ACETYLGLUCOSAMINE-6-SULFATASE FAMILY MEMBER"/>
    <property type="match status" value="1"/>
</dbReference>
<evidence type="ECO:0000256" key="4">
    <source>
        <dbReference type="ARBA" id="ARBA00023180"/>
    </source>
</evidence>
<dbReference type="SUPFAM" id="SSF53649">
    <property type="entry name" value="Alkaline phosphatase-like"/>
    <property type="match status" value="1"/>
</dbReference>
<organism evidence="6 7">
    <name type="scientific">Nocardioides euryhalodurans</name>
    <dbReference type="NCBI Taxonomy" id="2518370"/>
    <lineage>
        <taxon>Bacteria</taxon>
        <taxon>Bacillati</taxon>
        <taxon>Actinomycetota</taxon>
        <taxon>Actinomycetes</taxon>
        <taxon>Propionibacteriales</taxon>
        <taxon>Nocardioidaceae</taxon>
        <taxon>Nocardioides</taxon>
    </lineage>
</organism>
<dbReference type="PROSITE" id="PS00523">
    <property type="entry name" value="SULFATASE_1"/>
    <property type="match status" value="1"/>
</dbReference>
<proteinExistence type="inferred from homology"/>
<keyword evidence="4" id="KW-0325">Glycoprotein</keyword>
<dbReference type="Proteomes" id="UP000294894">
    <property type="component" value="Chromosome"/>
</dbReference>
<comment type="similarity">
    <text evidence="1">Belongs to the sulfatase family.</text>
</comment>
<feature type="domain" description="Sulfatase N-terminal" evidence="5">
    <location>
        <begin position="66"/>
        <end position="408"/>
    </location>
</feature>
<evidence type="ECO:0000313" key="6">
    <source>
        <dbReference type="EMBL" id="QBR90904.1"/>
    </source>
</evidence>
<evidence type="ECO:0000259" key="5">
    <source>
        <dbReference type="Pfam" id="PF00884"/>
    </source>
</evidence>
<dbReference type="CDD" id="cd16147">
    <property type="entry name" value="G6S"/>
    <property type="match status" value="1"/>
</dbReference>
<dbReference type="Pfam" id="PF00884">
    <property type="entry name" value="Sulfatase"/>
    <property type="match status" value="1"/>
</dbReference>
<keyword evidence="3" id="KW-0378">Hydrolase</keyword>
<keyword evidence="7" id="KW-1185">Reference proteome</keyword>
<dbReference type="EMBL" id="CP038267">
    <property type="protein sequence ID" value="QBR90904.1"/>
    <property type="molecule type" value="Genomic_DNA"/>
</dbReference>
<evidence type="ECO:0000256" key="3">
    <source>
        <dbReference type="ARBA" id="ARBA00022801"/>
    </source>
</evidence>